<dbReference type="SUPFAM" id="SSF51735">
    <property type="entry name" value="NAD(P)-binding Rossmann-fold domains"/>
    <property type="match status" value="1"/>
</dbReference>
<dbReference type="Pfam" id="PF00106">
    <property type="entry name" value="adh_short"/>
    <property type="match status" value="1"/>
</dbReference>
<dbReference type="AlphaFoldDB" id="A0A4Y3UNY6"/>
<comment type="caution">
    <text evidence="4">The sequence shown here is derived from an EMBL/GenBank/DDBJ whole genome shotgun (WGS) entry which is preliminary data.</text>
</comment>
<dbReference type="Proteomes" id="UP000319804">
    <property type="component" value="Unassembled WGS sequence"/>
</dbReference>
<evidence type="ECO:0000256" key="1">
    <source>
        <dbReference type="ARBA" id="ARBA00006484"/>
    </source>
</evidence>
<dbReference type="OrthoDB" id="9797538at2"/>
<dbReference type="GO" id="GO:0016491">
    <property type="term" value="F:oxidoreductase activity"/>
    <property type="evidence" value="ECO:0007669"/>
    <property type="project" value="UniProtKB-KW"/>
</dbReference>
<dbReference type="PRINTS" id="PR00081">
    <property type="entry name" value="GDHRDH"/>
</dbReference>
<dbReference type="InterPro" id="IPR002347">
    <property type="entry name" value="SDR_fam"/>
</dbReference>
<evidence type="ECO:0008006" key="6">
    <source>
        <dbReference type="Google" id="ProtNLM"/>
    </source>
</evidence>
<dbReference type="PRINTS" id="PR00080">
    <property type="entry name" value="SDRFAMILY"/>
</dbReference>
<keyword evidence="5" id="KW-1185">Reference proteome</keyword>
<keyword evidence="2" id="KW-0560">Oxidoreductase</keyword>
<dbReference type="PANTHER" id="PTHR44196:SF2">
    <property type="entry name" value="SHORT-CHAIN DEHYDROGENASE-RELATED"/>
    <property type="match status" value="1"/>
</dbReference>
<dbReference type="RefSeq" id="WP_141379881.1">
    <property type="nucleotide sequence ID" value="NZ_BJNA01000011.1"/>
</dbReference>
<comment type="similarity">
    <text evidence="1 3">Belongs to the short-chain dehydrogenases/reductases (SDR) family.</text>
</comment>
<sequence>MAKTALITGASSGLGTEFARQLAARGADLVLVARDEAALGRLAGALRVARGVEVEVLVADLTDDAGLDAVASRLADPERPVEVLVNNAGFGLDLDFAANDLADEERHLDLHVRATMRLSHAALGAMLARGHGRIINVASVAAFLPRGTYGAVKAWIVSFSRWANAAYGPRGMTVTAVCPGFTHTNFHERLGLPPGQEGIPPFMWLDAAEVVRGGLRDAAHGKAVSIPSLRYKLLIGAARLVPAPLAARLAKSGR</sequence>
<dbReference type="GO" id="GO:0016020">
    <property type="term" value="C:membrane"/>
    <property type="evidence" value="ECO:0007669"/>
    <property type="project" value="TreeGrafter"/>
</dbReference>
<dbReference type="PIRSF" id="PIRSF000126">
    <property type="entry name" value="11-beta-HSD1"/>
    <property type="match status" value="1"/>
</dbReference>
<proteinExistence type="inferred from homology"/>
<evidence type="ECO:0000313" key="5">
    <source>
        <dbReference type="Proteomes" id="UP000319804"/>
    </source>
</evidence>
<dbReference type="CDD" id="cd05233">
    <property type="entry name" value="SDR_c"/>
    <property type="match status" value="1"/>
</dbReference>
<protein>
    <recommendedName>
        <fullName evidence="6">Short-subunit dehydrogenase</fullName>
    </recommendedName>
</protein>
<organism evidence="4 5">
    <name type="scientific">Microbacterium lacticum</name>
    <dbReference type="NCBI Taxonomy" id="33885"/>
    <lineage>
        <taxon>Bacteria</taxon>
        <taxon>Bacillati</taxon>
        <taxon>Actinomycetota</taxon>
        <taxon>Actinomycetes</taxon>
        <taxon>Micrococcales</taxon>
        <taxon>Microbacteriaceae</taxon>
        <taxon>Microbacterium</taxon>
    </lineage>
</organism>
<dbReference type="Gene3D" id="3.40.50.720">
    <property type="entry name" value="NAD(P)-binding Rossmann-like Domain"/>
    <property type="match status" value="1"/>
</dbReference>
<name>A0A4Y3UNY6_9MICO</name>
<evidence type="ECO:0000256" key="3">
    <source>
        <dbReference type="RuleBase" id="RU000363"/>
    </source>
</evidence>
<dbReference type="EMBL" id="VFPS01000001">
    <property type="protein sequence ID" value="TQM99952.1"/>
    <property type="molecule type" value="Genomic_DNA"/>
</dbReference>
<accession>A0A4Y3UNY6</accession>
<evidence type="ECO:0000256" key="2">
    <source>
        <dbReference type="ARBA" id="ARBA00023002"/>
    </source>
</evidence>
<evidence type="ECO:0000313" key="4">
    <source>
        <dbReference type="EMBL" id="TQM99952.1"/>
    </source>
</evidence>
<dbReference type="InterPro" id="IPR036291">
    <property type="entry name" value="NAD(P)-bd_dom_sf"/>
</dbReference>
<dbReference type="PANTHER" id="PTHR44196">
    <property type="entry name" value="DEHYDROGENASE/REDUCTASE SDR FAMILY MEMBER 7B"/>
    <property type="match status" value="1"/>
</dbReference>
<reference evidence="4 5" key="1">
    <citation type="submission" date="2019-06" db="EMBL/GenBank/DDBJ databases">
        <title>Sequencing the genomes of 1000 actinobacteria strains.</title>
        <authorList>
            <person name="Klenk H.-P."/>
        </authorList>
    </citation>
    <scope>NUCLEOTIDE SEQUENCE [LARGE SCALE GENOMIC DNA]</scope>
    <source>
        <strain evidence="4 5">DSM 20427</strain>
    </source>
</reference>
<gene>
    <name evidence="4" type="ORF">FHX68_0017</name>
</gene>